<dbReference type="FunFam" id="1.25.40.10:FF:001810">
    <property type="entry name" value="Pentatricopeptide repeat-containing protein mitochondrial"/>
    <property type="match status" value="1"/>
</dbReference>
<feature type="repeat" description="PPR" evidence="3">
    <location>
        <begin position="188"/>
        <end position="222"/>
    </location>
</feature>
<dbReference type="EMBL" id="CM000880">
    <property type="protein sequence ID" value="KQK12076.2"/>
    <property type="molecule type" value="Genomic_DNA"/>
</dbReference>
<dbReference type="AlphaFoldDB" id="I1GKT2"/>
<dbReference type="InterPro" id="IPR011990">
    <property type="entry name" value="TPR-like_helical_dom_sf"/>
</dbReference>
<keyword evidence="2" id="KW-0809">Transit peptide</keyword>
<protein>
    <recommendedName>
        <fullName evidence="8">Pentacotripeptide-repeat region of PRORP domain-containing protein</fullName>
    </recommendedName>
</protein>
<dbReference type="GO" id="GO:0003723">
    <property type="term" value="F:RNA binding"/>
    <property type="evidence" value="ECO:0000318"/>
    <property type="project" value="GO_Central"/>
</dbReference>
<dbReference type="PANTHER" id="PTHR47926:SF380">
    <property type="entry name" value="PENTATRICOPEPTIDE REPEAT-CONTAINING PROTEIN"/>
    <property type="match status" value="1"/>
</dbReference>
<feature type="region of interest" description="Disordered" evidence="4">
    <location>
        <begin position="54"/>
        <end position="93"/>
    </location>
</feature>
<evidence type="ECO:0000313" key="6">
    <source>
        <dbReference type="EnsemblPlants" id="KQK12076"/>
    </source>
</evidence>
<keyword evidence="7" id="KW-1185">Reference proteome</keyword>
<name>I1GKT2_BRADI</name>
<evidence type="ECO:0000313" key="5">
    <source>
        <dbReference type="EMBL" id="KQK12076.2"/>
    </source>
</evidence>
<feature type="repeat" description="PPR" evidence="3">
    <location>
        <begin position="441"/>
        <end position="475"/>
    </location>
</feature>
<dbReference type="InterPro" id="IPR046960">
    <property type="entry name" value="PPR_At4g14850-like_plant"/>
</dbReference>
<dbReference type="FunCoup" id="I1GKT2">
    <property type="interactions" value="7"/>
</dbReference>
<dbReference type="PROSITE" id="PS51375">
    <property type="entry name" value="PPR"/>
    <property type="match status" value="5"/>
</dbReference>
<evidence type="ECO:0000256" key="3">
    <source>
        <dbReference type="PROSITE-ProRule" id="PRU00708"/>
    </source>
</evidence>
<dbReference type="HOGENOM" id="CLU_002706_0_1_1"/>
<dbReference type="Gramene" id="KQK12076">
    <property type="protein sequence ID" value="KQK12076"/>
    <property type="gene ID" value="BRADI_1g01470v3"/>
</dbReference>
<dbReference type="ExpressionAtlas" id="I1GKT2">
    <property type="expression patterns" value="baseline"/>
</dbReference>
<dbReference type="Proteomes" id="UP000008810">
    <property type="component" value="Chromosome 1"/>
</dbReference>
<reference evidence="5" key="2">
    <citation type="submission" date="2017-06" db="EMBL/GenBank/DDBJ databases">
        <title>WGS assembly of Brachypodium distachyon.</title>
        <authorList>
            <consortium name="The International Brachypodium Initiative"/>
            <person name="Lucas S."/>
            <person name="Harmon-Smith M."/>
            <person name="Lail K."/>
            <person name="Tice H."/>
            <person name="Grimwood J."/>
            <person name="Bruce D."/>
            <person name="Barry K."/>
            <person name="Shu S."/>
            <person name="Lindquist E."/>
            <person name="Wang M."/>
            <person name="Pitluck S."/>
            <person name="Vogel J.P."/>
            <person name="Garvin D.F."/>
            <person name="Mockler T.C."/>
            <person name="Schmutz J."/>
            <person name="Rokhsar D."/>
            <person name="Bevan M.W."/>
        </authorList>
    </citation>
    <scope>NUCLEOTIDE SEQUENCE</scope>
    <source>
        <strain evidence="5">Bd21</strain>
    </source>
</reference>
<feature type="repeat" description="PPR" evidence="3">
    <location>
        <begin position="312"/>
        <end position="346"/>
    </location>
</feature>
<dbReference type="GeneID" id="112268584"/>
<reference evidence="6" key="3">
    <citation type="submission" date="2018-08" db="UniProtKB">
        <authorList>
            <consortium name="EnsemblPlants"/>
        </authorList>
    </citation>
    <scope>IDENTIFICATION</scope>
    <source>
        <strain evidence="6">cv. Bd21</strain>
    </source>
</reference>
<dbReference type="KEGG" id="bdi:112268584"/>
<evidence type="ECO:0008006" key="8">
    <source>
        <dbReference type="Google" id="ProtNLM"/>
    </source>
</evidence>
<dbReference type="InterPro" id="IPR002885">
    <property type="entry name" value="PPR_rpt"/>
</dbReference>
<dbReference type="Gene3D" id="1.25.40.10">
    <property type="entry name" value="Tetratricopeptide repeat domain"/>
    <property type="match status" value="5"/>
</dbReference>
<dbReference type="eggNOG" id="KOG4197">
    <property type="taxonomic scope" value="Eukaryota"/>
</dbReference>
<dbReference type="GO" id="GO:0009451">
    <property type="term" value="P:RNA modification"/>
    <property type="evidence" value="ECO:0000318"/>
    <property type="project" value="GO_Central"/>
</dbReference>
<dbReference type="OrthoDB" id="185373at2759"/>
<dbReference type="InterPro" id="IPR046848">
    <property type="entry name" value="E_motif"/>
</dbReference>
<dbReference type="EnsemblPlants" id="KQK12076">
    <property type="protein sequence ID" value="KQK12076"/>
    <property type="gene ID" value="BRADI_1g01470v3"/>
</dbReference>
<feature type="compositionally biased region" description="Basic and acidic residues" evidence="4">
    <location>
        <begin position="57"/>
        <end position="76"/>
    </location>
</feature>
<dbReference type="Pfam" id="PF12854">
    <property type="entry name" value="PPR_1"/>
    <property type="match status" value="1"/>
</dbReference>
<evidence type="ECO:0000256" key="4">
    <source>
        <dbReference type="SAM" id="MobiDB-lite"/>
    </source>
</evidence>
<feature type="repeat" description="PPR" evidence="3">
    <location>
        <begin position="250"/>
        <end position="284"/>
    </location>
</feature>
<dbReference type="NCBIfam" id="TIGR00756">
    <property type="entry name" value="PPR"/>
    <property type="match status" value="10"/>
</dbReference>
<dbReference type="Pfam" id="PF20431">
    <property type="entry name" value="E_motif"/>
    <property type="match status" value="1"/>
</dbReference>
<dbReference type="GO" id="GO:0048731">
    <property type="term" value="P:system development"/>
    <property type="evidence" value="ECO:0007669"/>
    <property type="project" value="UniProtKB-ARBA"/>
</dbReference>
<evidence type="ECO:0000256" key="2">
    <source>
        <dbReference type="ARBA" id="ARBA00022946"/>
    </source>
</evidence>
<organism evidence="5">
    <name type="scientific">Brachypodium distachyon</name>
    <name type="common">Purple false brome</name>
    <name type="synonym">Trachynia distachya</name>
    <dbReference type="NCBI Taxonomy" id="15368"/>
    <lineage>
        <taxon>Eukaryota</taxon>
        <taxon>Viridiplantae</taxon>
        <taxon>Streptophyta</taxon>
        <taxon>Embryophyta</taxon>
        <taxon>Tracheophyta</taxon>
        <taxon>Spermatophyta</taxon>
        <taxon>Magnoliopsida</taxon>
        <taxon>Liliopsida</taxon>
        <taxon>Poales</taxon>
        <taxon>Poaceae</taxon>
        <taxon>BOP clade</taxon>
        <taxon>Pooideae</taxon>
        <taxon>Stipodae</taxon>
        <taxon>Brachypodieae</taxon>
        <taxon>Brachypodium</taxon>
    </lineage>
</organism>
<dbReference type="PANTHER" id="PTHR47926">
    <property type="entry name" value="PENTATRICOPEPTIDE REPEAT-CONTAINING PROTEIN"/>
    <property type="match status" value="1"/>
</dbReference>
<accession>A0A0Q3JIF7</accession>
<dbReference type="SUPFAM" id="SSF48452">
    <property type="entry name" value="TPR-like"/>
    <property type="match status" value="1"/>
</dbReference>
<dbReference type="RefSeq" id="XP_024313840.1">
    <property type="nucleotide sequence ID" value="XM_024458072.1"/>
</dbReference>
<dbReference type="FunFam" id="1.25.40.10:FF:000125">
    <property type="entry name" value="Pentatricopeptide repeat-containing protein"/>
    <property type="match status" value="2"/>
</dbReference>
<dbReference type="Pfam" id="PF01535">
    <property type="entry name" value="PPR"/>
    <property type="match status" value="6"/>
</dbReference>
<keyword evidence="1" id="KW-0677">Repeat</keyword>
<feature type="repeat" description="PPR" evidence="3">
    <location>
        <begin position="157"/>
        <end position="187"/>
    </location>
</feature>
<gene>
    <name evidence="6" type="primary">LOC112268584</name>
    <name evidence="5" type="ORF">BRADI_1g01470v3</name>
</gene>
<dbReference type="Pfam" id="PF13041">
    <property type="entry name" value="PPR_2"/>
    <property type="match status" value="2"/>
</dbReference>
<evidence type="ECO:0000256" key="1">
    <source>
        <dbReference type="ARBA" id="ARBA00022737"/>
    </source>
</evidence>
<evidence type="ECO:0000313" key="7">
    <source>
        <dbReference type="Proteomes" id="UP000008810"/>
    </source>
</evidence>
<sequence length="667" mass="73787">MDRTVRIDTEIAFTFPTLEGWSFAEEHMSSASRVFRNLRRRRRLLVSQAATSLRLHGTSENHPDDSTRLPAHHSDTAGEAIDGTPTPCHRDASSSSSYAAMVAAHLGRDLPRAEALYRAAPEAARGPALDAVMLAGYAKAGRVHRARRLFDGMLTRGVVAWTCMVDAYCRAGRVSEARELFDAMPERSVVSWTAMMHGYARAGMPREAREMFDRMPERNVVSWTVMVKAYADGGYFQDAMGLFDRMPQRNSYSWNAVISGSFRAGRVDEAVRLFERMPHRNVVSWTAMVTGLAQNGRVSMAREFFDVMPCKDITAWNAMITAYANNGEMNEARRLFDSMPAKDLVSWNTVIDGYAKKELKDEASGLFLDMLRSAASPNSTTLISVLVISESMVEVVQIHGLATTLGLLSETSLGNALLTMYSRIGDLPSAWLAFKRLEEKDAITWTSMIQAFANHGHASYALQAFAQMLEHGKNPSSTTFTAVLSACSHAGLVEEGKSVFRSIRHVYGLERTIEHYTCLIDILGRAGNMREAMDVVNAMPPDICDDAILRTLLGACMMHKEVDAAREVGEVLAKSDPSGSGGYYMVLANVLASGGLWDEMADVWKAMKGSNVRKTPGVSQITVDARNHAFFSRDQIHPQCAEIYEMLDHTLVPEMKKIVETVCQTCN</sequence>
<accession>I1GKT2</accession>
<reference evidence="5 6" key="1">
    <citation type="journal article" date="2010" name="Nature">
        <title>Genome sequencing and analysis of the model grass Brachypodium distachyon.</title>
        <authorList>
            <consortium name="International Brachypodium Initiative"/>
        </authorList>
    </citation>
    <scope>NUCLEOTIDE SEQUENCE [LARGE SCALE GENOMIC DNA]</scope>
    <source>
        <strain evidence="5 6">Bd21</strain>
    </source>
</reference>
<dbReference type="OMA" id="AYSNHGC"/>
<proteinExistence type="predicted"/>